<protein>
    <recommendedName>
        <fullName evidence="2">Pyridoxal phosphate homeostasis protein</fullName>
        <shortName evidence="2">PLP homeostasis protein</shortName>
    </recommendedName>
</protein>
<dbReference type="OrthoDB" id="9804072at2"/>
<dbReference type="PIRSF" id="PIRSF004848">
    <property type="entry name" value="YBL036c_PLPDEIII"/>
    <property type="match status" value="1"/>
</dbReference>
<dbReference type="HAMAP" id="MF_02087">
    <property type="entry name" value="PLP_homeostasis"/>
    <property type="match status" value="1"/>
</dbReference>
<dbReference type="Gene3D" id="3.20.20.10">
    <property type="entry name" value="Alanine racemase"/>
    <property type="match status" value="1"/>
</dbReference>
<dbReference type="CDD" id="cd00635">
    <property type="entry name" value="PLPDE_III_YBL036c_like"/>
    <property type="match status" value="1"/>
</dbReference>
<dbReference type="FunFam" id="3.20.20.10:FF:000018">
    <property type="entry name" value="Pyridoxal phosphate homeostasis protein"/>
    <property type="match status" value="1"/>
</dbReference>
<organism evidence="6 7">
    <name type="scientific">Leptospira fluminis</name>
    <dbReference type="NCBI Taxonomy" id="2484979"/>
    <lineage>
        <taxon>Bacteria</taxon>
        <taxon>Pseudomonadati</taxon>
        <taxon>Spirochaetota</taxon>
        <taxon>Spirochaetia</taxon>
        <taxon>Leptospirales</taxon>
        <taxon>Leptospiraceae</taxon>
        <taxon>Leptospira</taxon>
    </lineage>
</organism>
<dbReference type="Pfam" id="PF01168">
    <property type="entry name" value="Ala_racemase_N"/>
    <property type="match status" value="1"/>
</dbReference>
<dbReference type="RefSeq" id="WP_135813916.1">
    <property type="nucleotide sequence ID" value="NZ_RQEV01000012.1"/>
</dbReference>
<feature type="modified residue" description="N6-(pyridoxal phosphate)lysine" evidence="2 3">
    <location>
        <position position="30"/>
    </location>
</feature>
<name>A0A4R9GM49_9LEPT</name>
<comment type="function">
    <text evidence="2">Pyridoxal 5'-phosphate (PLP)-binding protein, which is involved in PLP homeostasis.</text>
</comment>
<evidence type="ECO:0000259" key="5">
    <source>
        <dbReference type="Pfam" id="PF01168"/>
    </source>
</evidence>
<dbReference type="NCBIfam" id="TIGR00044">
    <property type="entry name" value="YggS family pyridoxal phosphate-dependent enzyme"/>
    <property type="match status" value="1"/>
</dbReference>
<keyword evidence="1 2" id="KW-0663">Pyridoxal phosphate</keyword>
<comment type="caution">
    <text evidence="6">The sequence shown here is derived from an EMBL/GenBank/DDBJ whole genome shotgun (WGS) entry which is preliminary data.</text>
</comment>
<evidence type="ECO:0000256" key="1">
    <source>
        <dbReference type="ARBA" id="ARBA00022898"/>
    </source>
</evidence>
<dbReference type="InterPro" id="IPR011078">
    <property type="entry name" value="PyrdxlP_homeostasis"/>
</dbReference>
<dbReference type="EMBL" id="RQEV01000012">
    <property type="protein sequence ID" value="TGK17227.1"/>
    <property type="molecule type" value="Genomic_DNA"/>
</dbReference>
<comment type="cofactor">
    <cofactor evidence="3">
        <name>pyridoxal 5'-phosphate</name>
        <dbReference type="ChEBI" id="CHEBI:597326"/>
    </cofactor>
</comment>
<dbReference type="InterPro" id="IPR029066">
    <property type="entry name" value="PLP-binding_barrel"/>
</dbReference>
<evidence type="ECO:0000256" key="4">
    <source>
        <dbReference type="RuleBase" id="RU004514"/>
    </source>
</evidence>
<evidence type="ECO:0000313" key="7">
    <source>
        <dbReference type="Proteomes" id="UP000297855"/>
    </source>
</evidence>
<keyword evidence="7" id="KW-1185">Reference proteome</keyword>
<gene>
    <name evidence="6" type="ORF">EHO61_12480</name>
</gene>
<reference evidence="6" key="1">
    <citation type="journal article" date="2019" name="PLoS Negl. Trop. Dis.">
        <title>Revisiting the worldwide diversity of Leptospira species in the environment.</title>
        <authorList>
            <person name="Vincent A.T."/>
            <person name="Schiettekatte O."/>
            <person name="Bourhy P."/>
            <person name="Veyrier F.J."/>
            <person name="Picardeau M."/>
        </authorList>
    </citation>
    <scope>NUCLEOTIDE SEQUENCE [LARGE SCALE GENOMIC DNA]</scope>
    <source>
        <strain evidence="6">SCS5</strain>
    </source>
</reference>
<evidence type="ECO:0000313" key="6">
    <source>
        <dbReference type="EMBL" id="TGK17227.1"/>
    </source>
</evidence>
<evidence type="ECO:0000256" key="2">
    <source>
        <dbReference type="HAMAP-Rule" id="MF_02087"/>
    </source>
</evidence>
<dbReference type="SUPFAM" id="SSF51419">
    <property type="entry name" value="PLP-binding barrel"/>
    <property type="match status" value="1"/>
</dbReference>
<dbReference type="Proteomes" id="UP000297855">
    <property type="component" value="Unassembled WGS sequence"/>
</dbReference>
<accession>A0A4R9GM49</accession>
<dbReference type="PANTHER" id="PTHR10146:SF14">
    <property type="entry name" value="PYRIDOXAL PHOSPHATE HOMEOSTASIS PROTEIN"/>
    <property type="match status" value="1"/>
</dbReference>
<dbReference type="PANTHER" id="PTHR10146">
    <property type="entry name" value="PROLINE SYNTHETASE CO-TRANSCRIBED BACTERIAL HOMOLOG PROTEIN"/>
    <property type="match status" value="1"/>
</dbReference>
<feature type="domain" description="Alanine racemase N-terminal" evidence="5">
    <location>
        <begin position="8"/>
        <end position="220"/>
    </location>
</feature>
<proteinExistence type="inferred from homology"/>
<evidence type="ECO:0000256" key="3">
    <source>
        <dbReference type="PIRSR" id="PIRSR004848-1"/>
    </source>
</evidence>
<dbReference type="InterPro" id="IPR001608">
    <property type="entry name" value="Ala_racemase_N"/>
</dbReference>
<dbReference type="AlphaFoldDB" id="A0A4R9GM49"/>
<dbReference type="GO" id="GO:0030170">
    <property type="term" value="F:pyridoxal phosphate binding"/>
    <property type="evidence" value="ECO:0007669"/>
    <property type="project" value="UniProtKB-UniRule"/>
</dbReference>
<comment type="similarity">
    <text evidence="2 4">Belongs to the pyridoxal phosphate-binding protein YggS/PROSC family.</text>
</comment>
<sequence length="221" mass="24846">MGVSERYQEIQREIESLRSASRVSIIAVSKFQPQEKVVQALRAGCLHFGENRVQEGLEKFRDLGVPNRDFVLHHIGPVQSGTLRKYVGMYSYAHGVGSIASWDELKKRLEKDKWKMGIFLQVNLTGEDSKSGFAEQEIPRILAKESNLHTEFCRLEGLMTMGPSSGDPTETRRVFHQLGRIRSDYFPAGKLSMGMSGDYRIAVSEGSDFVRIGSAIFGERS</sequence>